<dbReference type="InterPro" id="IPR050559">
    <property type="entry name" value="P-Pant_transferase_sf"/>
</dbReference>
<comment type="catalytic activity">
    <reaction evidence="7">
        <text>apo-[ACP] + CoA = holo-[ACP] + adenosine 3',5'-bisphosphate + H(+)</text>
        <dbReference type="Rhea" id="RHEA:12068"/>
        <dbReference type="Rhea" id="RHEA-COMP:9685"/>
        <dbReference type="Rhea" id="RHEA-COMP:9690"/>
        <dbReference type="ChEBI" id="CHEBI:15378"/>
        <dbReference type="ChEBI" id="CHEBI:29999"/>
        <dbReference type="ChEBI" id="CHEBI:57287"/>
        <dbReference type="ChEBI" id="CHEBI:58343"/>
        <dbReference type="ChEBI" id="CHEBI:64479"/>
        <dbReference type="EC" id="2.7.8.7"/>
    </reaction>
    <physiologicalReaction direction="left-to-right" evidence="7">
        <dbReference type="Rhea" id="RHEA:12069"/>
    </physiologicalReaction>
</comment>
<keyword evidence="4" id="KW-0808">Transferase</keyword>
<comment type="catalytic activity">
    <reaction evidence="8">
        <text>apo-[ACP] + acetyl-CoA = acetyl-[ACP] + adenosine 3',5'-bisphosphate + H(+)</text>
        <dbReference type="Rhea" id="RHEA:46564"/>
        <dbReference type="Rhea" id="RHEA-COMP:9621"/>
        <dbReference type="Rhea" id="RHEA-COMP:9690"/>
        <dbReference type="ChEBI" id="CHEBI:15378"/>
        <dbReference type="ChEBI" id="CHEBI:29999"/>
        <dbReference type="ChEBI" id="CHEBI:57288"/>
        <dbReference type="ChEBI" id="CHEBI:58343"/>
        <dbReference type="ChEBI" id="CHEBI:78446"/>
    </reaction>
    <physiologicalReaction direction="left-to-right" evidence="8">
        <dbReference type="Rhea" id="RHEA:46565"/>
    </physiologicalReaction>
</comment>
<evidence type="ECO:0000256" key="4">
    <source>
        <dbReference type="ARBA" id="ARBA00022679"/>
    </source>
</evidence>
<dbReference type="EC" id="2.7.8.7" evidence="2"/>
<dbReference type="GO" id="GO:0019878">
    <property type="term" value="P:lysine biosynthetic process via aminoadipic acid"/>
    <property type="evidence" value="ECO:0007669"/>
    <property type="project" value="TreeGrafter"/>
</dbReference>
<dbReference type="PANTHER" id="PTHR12215:SF10">
    <property type="entry name" value="L-AMINOADIPATE-SEMIALDEHYDE DEHYDROGENASE-PHOSPHOPANTETHEINYL TRANSFERASE"/>
    <property type="match status" value="1"/>
</dbReference>
<dbReference type="Pfam" id="PF22624">
    <property type="entry name" value="AASDHPPT_N"/>
    <property type="match status" value="1"/>
</dbReference>
<keyword evidence="12" id="KW-1185">Reference proteome</keyword>
<dbReference type="InterPro" id="IPR055066">
    <property type="entry name" value="AASDHPPT_N"/>
</dbReference>
<evidence type="ECO:0000256" key="1">
    <source>
        <dbReference type="ARBA" id="ARBA00006195"/>
    </source>
</evidence>
<dbReference type="SUPFAM" id="SSF56214">
    <property type="entry name" value="4'-phosphopantetheinyl transferase"/>
    <property type="match status" value="2"/>
</dbReference>
<dbReference type="Gene3D" id="3.90.470.20">
    <property type="entry name" value="4'-phosphopantetheinyl transferase domain"/>
    <property type="match status" value="2"/>
</dbReference>
<gene>
    <name evidence="11" type="primary">Cni-T28H10.1</name>
    <name evidence="11" type="synonym">Cnig_chr_V.g18840</name>
    <name evidence="11" type="ORF">B9Z55_018840</name>
</gene>
<dbReference type="InterPro" id="IPR037143">
    <property type="entry name" value="4-PPantetheinyl_Trfase_dom_sf"/>
</dbReference>
<evidence type="ECO:0000256" key="6">
    <source>
        <dbReference type="ARBA" id="ARBA00033443"/>
    </source>
</evidence>
<dbReference type="AlphaFoldDB" id="A0A2G5TFS7"/>
<dbReference type="InterPro" id="IPR008278">
    <property type="entry name" value="4-PPantetheinyl_Trfase_dom"/>
</dbReference>
<dbReference type="GO" id="GO:0008897">
    <property type="term" value="F:holo-[acyl-carrier-protein] synthase activity"/>
    <property type="evidence" value="ECO:0007669"/>
    <property type="project" value="UniProtKB-EC"/>
</dbReference>
<dbReference type="STRING" id="1611254.A0A2G5TFS7"/>
<feature type="domain" description="4'-phosphopantetheinyl transferase N-terminal" evidence="10">
    <location>
        <begin position="21"/>
        <end position="108"/>
    </location>
</feature>
<evidence type="ECO:0000259" key="9">
    <source>
        <dbReference type="Pfam" id="PF01648"/>
    </source>
</evidence>
<accession>A0A2G5TFS7</accession>
<evidence type="ECO:0000313" key="11">
    <source>
        <dbReference type="EMBL" id="PIC26184.1"/>
    </source>
</evidence>
<evidence type="ECO:0000256" key="7">
    <source>
        <dbReference type="ARBA" id="ARBA00048641"/>
    </source>
</evidence>
<proteinExistence type="inferred from homology"/>
<dbReference type="PANTHER" id="PTHR12215">
    <property type="entry name" value="PHOSPHOPANTETHEINE TRANSFERASE"/>
    <property type="match status" value="1"/>
</dbReference>
<evidence type="ECO:0000256" key="8">
    <source>
        <dbReference type="ARBA" id="ARBA00048794"/>
    </source>
</evidence>
<feature type="domain" description="4'-phosphopantetheinyl transferase" evidence="9">
    <location>
        <begin position="112"/>
        <end position="233"/>
    </location>
</feature>
<comment type="similarity">
    <text evidence="1">Belongs to the P-Pant transferase superfamily. AcpS family.</text>
</comment>
<sequence length="280" mass="32229">MKIRWAISLEETMTSPNFQNIFRKAILCLSETEVEYQKRFRFKEDALACLIGKLMPRKAAVLHTNRQWNSLEFVKNESGKPSLRQEATSVPRFEYNVSHQGDLVVLATGETRIGVDVMRIDESRRETASEQVDSFKRHFSEDEIESVKGGDKSDLKRWQAFYRIWCLKESILKATGVGLPDGLHNHTFQLDPIYEHIPGSSTTSSLYFHQSILQLQWTFEESYIGENHCVAVASESQSKEFVPFEMTTLSEMIDEADFINVTADPDEELDAFMEKPNKPF</sequence>
<dbReference type="GO" id="GO:0005829">
    <property type="term" value="C:cytosol"/>
    <property type="evidence" value="ECO:0007669"/>
    <property type="project" value="TreeGrafter"/>
</dbReference>
<dbReference type="Proteomes" id="UP000230233">
    <property type="component" value="Chromosome V"/>
</dbReference>
<dbReference type="FunFam" id="3.90.470.20:FF:000026">
    <property type="entry name" value="YALI0E09306p"/>
    <property type="match status" value="1"/>
</dbReference>
<dbReference type="Pfam" id="PF01648">
    <property type="entry name" value="ACPS"/>
    <property type="match status" value="1"/>
</dbReference>
<reference evidence="12" key="1">
    <citation type="submission" date="2017-10" db="EMBL/GenBank/DDBJ databases">
        <title>Rapid genome shrinkage in a self-fertile nematode reveals novel sperm competition proteins.</title>
        <authorList>
            <person name="Yin D."/>
            <person name="Schwarz E.M."/>
            <person name="Thomas C.G."/>
            <person name="Felde R.L."/>
            <person name="Korf I.F."/>
            <person name="Cutter A.D."/>
            <person name="Schartner C.M."/>
            <person name="Ralston E.J."/>
            <person name="Meyer B.J."/>
            <person name="Haag E.S."/>
        </authorList>
    </citation>
    <scope>NUCLEOTIDE SEQUENCE [LARGE SCALE GENOMIC DNA]</scope>
    <source>
        <strain evidence="12">JU1422</strain>
    </source>
</reference>
<evidence type="ECO:0000259" key="10">
    <source>
        <dbReference type="Pfam" id="PF22624"/>
    </source>
</evidence>
<protein>
    <recommendedName>
        <fullName evidence="3">L-aminoadipate-semialdehyde dehydrogenase-phosphopantetheinyl transferase</fullName>
        <ecNumber evidence="2">2.7.8.7</ecNumber>
    </recommendedName>
    <alternativeName>
        <fullName evidence="5">4'-phosphopantetheinyl transferase</fullName>
    </alternativeName>
    <alternativeName>
        <fullName evidence="6">Alpha-aminoadipic semialdehyde dehydrogenase-phosphopantetheinyl transferase</fullName>
    </alternativeName>
</protein>
<evidence type="ECO:0000313" key="12">
    <source>
        <dbReference type="Proteomes" id="UP000230233"/>
    </source>
</evidence>
<dbReference type="GO" id="GO:0000287">
    <property type="term" value="F:magnesium ion binding"/>
    <property type="evidence" value="ECO:0007669"/>
    <property type="project" value="InterPro"/>
</dbReference>
<dbReference type="EMBL" id="PDUG01000005">
    <property type="protein sequence ID" value="PIC26184.1"/>
    <property type="molecule type" value="Genomic_DNA"/>
</dbReference>
<dbReference type="OrthoDB" id="26719at2759"/>
<organism evidence="11 12">
    <name type="scientific">Caenorhabditis nigoni</name>
    <dbReference type="NCBI Taxonomy" id="1611254"/>
    <lineage>
        <taxon>Eukaryota</taxon>
        <taxon>Metazoa</taxon>
        <taxon>Ecdysozoa</taxon>
        <taxon>Nematoda</taxon>
        <taxon>Chromadorea</taxon>
        <taxon>Rhabditida</taxon>
        <taxon>Rhabditina</taxon>
        <taxon>Rhabditomorpha</taxon>
        <taxon>Rhabditoidea</taxon>
        <taxon>Rhabditidae</taxon>
        <taxon>Peloderinae</taxon>
        <taxon>Caenorhabditis</taxon>
    </lineage>
</organism>
<name>A0A2G5TFS7_9PELO</name>
<evidence type="ECO:0000256" key="3">
    <source>
        <dbReference type="ARBA" id="ARBA00016301"/>
    </source>
</evidence>
<comment type="caution">
    <text evidence="11">The sequence shown here is derived from an EMBL/GenBank/DDBJ whole genome shotgun (WGS) entry which is preliminary data.</text>
</comment>
<evidence type="ECO:0000256" key="5">
    <source>
        <dbReference type="ARBA" id="ARBA00030484"/>
    </source>
</evidence>
<evidence type="ECO:0000256" key="2">
    <source>
        <dbReference type="ARBA" id="ARBA00013172"/>
    </source>
</evidence>